<dbReference type="AlphaFoldDB" id="A0A7U3ZRB5"/>
<accession>A0A7U3ZRB5</accession>
<sequence>MTFALHHGTPRDEISHVIRDLTSHGQAPQNNTLTNYFLQKIYLINRLHLKLNLRHLKCQF</sequence>
<dbReference type="KEGG" id="rsi:Runsl_5651"/>
<organism evidence="1 2">
    <name type="scientific">Runella slithyformis (strain ATCC 29530 / DSM 19594 / LMG 11500 / NCIMB 11436 / LSU 4)</name>
    <dbReference type="NCBI Taxonomy" id="761193"/>
    <lineage>
        <taxon>Bacteria</taxon>
        <taxon>Pseudomonadati</taxon>
        <taxon>Bacteroidota</taxon>
        <taxon>Cytophagia</taxon>
        <taxon>Cytophagales</taxon>
        <taxon>Spirosomataceae</taxon>
        <taxon>Runella</taxon>
    </lineage>
</organism>
<keyword evidence="1" id="KW-0614">Plasmid</keyword>
<proteinExistence type="predicted"/>
<dbReference type="EMBL" id="CP002860">
    <property type="protein sequence ID" value="AEI51940.1"/>
    <property type="molecule type" value="Genomic_DNA"/>
</dbReference>
<evidence type="ECO:0000313" key="2">
    <source>
        <dbReference type="Proteomes" id="UP000000493"/>
    </source>
</evidence>
<geneLocation type="plasmid" evidence="1 2">
    <name>pRUNSL01</name>
</geneLocation>
<evidence type="ECO:0000313" key="1">
    <source>
        <dbReference type="EMBL" id="AEI51940.1"/>
    </source>
</evidence>
<keyword evidence="2" id="KW-1185">Reference proteome</keyword>
<gene>
    <name evidence="1" type="ordered locus">Runsl_5651</name>
</gene>
<name>A0A7U3ZRB5_RUNSL</name>
<protein>
    <submittedName>
        <fullName evidence="1">Uncharacterized protein</fullName>
    </submittedName>
</protein>
<dbReference type="Proteomes" id="UP000000493">
    <property type="component" value="Plasmid pRUNSL01"/>
</dbReference>
<reference evidence="1 2" key="2">
    <citation type="journal article" date="2012" name="Stand. Genomic Sci.">
        <title>Complete genome sequence of the aquatic bacterium Runella slithyformis type strain (LSU 4(T)).</title>
        <authorList>
            <person name="Copeland A."/>
            <person name="Zhang X."/>
            <person name="Misra M."/>
            <person name="Lapidus A."/>
            <person name="Nolan M."/>
            <person name="Lucas S."/>
            <person name="Deshpande S."/>
            <person name="Cheng J.F."/>
            <person name="Tapia R."/>
            <person name="Goodwin L.A."/>
            <person name="Pitluck S."/>
            <person name="Liolios K."/>
            <person name="Pagani I."/>
            <person name="Ivanova N."/>
            <person name="Mikhailova N."/>
            <person name="Pati A."/>
            <person name="Chen A."/>
            <person name="Palaniappan K."/>
            <person name="Land M."/>
            <person name="Hauser L."/>
            <person name="Pan C."/>
            <person name="Jeffries C.D."/>
            <person name="Detter J.C."/>
            <person name="Brambilla E.M."/>
            <person name="Rohde M."/>
            <person name="Djao O.D."/>
            <person name="Goker M."/>
            <person name="Sikorski J."/>
            <person name="Tindall B.J."/>
            <person name="Woyke T."/>
            <person name="Bristow J."/>
            <person name="Eisen J.A."/>
            <person name="Markowitz V."/>
            <person name="Hugenholtz P."/>
            <person name="Kyrpides N.C."/>
            <person name="Klenk H.P."/>
            <person name="Mavromatis K."/>
        </authorList>
    </citation>
    <scope>NUCLEOTIDE SEQUENCE [LARGE SCALE GENOMIC DNA]</scope>
    <source>
        <strain evidence="2">ATCC 29530 / DSM 19594 / LMG 11500 / NCIMB 11436 / LSU 4</strain>
    </source>
</reference>
<reference evidence="2" key="1">
    <citation type="submission" date="2011-06" db="EMBL/GenBank/DDBJ databases">
        <title>The complete genome of plasmid 1 of Runella slithyformis DSM 19594.</title>
        <authorList>
            <consortium name="US DOE Joint Genome Institute (JGI-PGF)"/>
            <person name="Lucas S."/>
            <person name="Han J."/>
            <person name="Lapidus A."/>
            <person name="Bruce D."/>
            <person name="Goodwin L."/>
            <person name="Pitluck S."/>
            <person name="Peters L."/>
            <person name="Kyrpides N."/>
            <person name="Mavromatis K."/>
            <person name="Ivanova N."/>
            <person name="Ovchinnikova G."/>
            <person name="Zhang X."/>
            <person name="Misra M."/>
            <person name="Detter J.C."/>
            <person name="Tapia R."/>
            <person name="Han C."/>
            <person name="Land M."/>
            <person name="Hauser L."/>
            <person name="Markowitz V."/>
            <person name="Cheng J.-F."/>
            <person name="Hugenholtz P."/>
            <person name="Woyke T."/>
            <person name="Wu D."/>
            <person name="Tindall B."/>
            <person name="Faehrich R."/>
            <person name="Brambilla E."/>
            <person name="Klenk H.-P."/>
            <person name="Eisen J.A."/>
        </authorList>
    </citation>
    <scope>NUCLEOTIDE SEQUENCE [LARGE SCALE GENOMIC DNA]</scope>
    <source>
        <strain evidence="2">ATCC 29530 / DSM 19594 / LMG 11500 / NCIMB 11436 / LSU 4</strain>
        <plasmid evidence="2">pRUNSL01</plasmid>
    </source>
</reference>